<sequence>MSTYQKSELISVDEAVAKGRSMLLLPRILMIAGLFFFLFPIALLIMALIDGPAFTKNSWLVVGGIILLTFVLFFYLPFLYWSKRTTAWKLWAFDHVDDVHELKIVALQAHLFPLYGSAMDQLQIQSTKEREQWAKLQERFQFRGNFIDDSSIPAETNIYFSKLELSLNILLGLFISSIGITALYLSSIKASTIWVKLIGFAFALAPWYMIIATFKNLLNRKPQLTLNKTGLYTWDNGLVPWDVIYDIEVTATQRRNFIKYTLHFKYPGGIVNKEITELDTNRNKLERLIRVYRGRLNSGS</sequence>
<feature type="transmembrane region" description="Helical" evidence="1">
    <location>
        <begin position="167"/>
        <end position="187"/>
    </location>
</feature>
<keyword evidence="1" id="KW-0812">Transmembrane</keyword>
<keyword evidence="3" id="KW-1185">Reference proteome</keyword>
<feature type="transmembrane region" description="Helical" evidence="1">
    <location>
        <begin position="28"/>
        <end position="49"/>
    </location>
</feature>
<feature type="transmembrane region" description="Helical" evidence="1">
    <location>
        <begin position="61"/>
        <end position="81"/>
    </location>
</feature>
<gene>
    <name evidence="2" type="ORF">ACFSYC_15350</name>
</gene>
<evidence type="ECO:0000256" key="1">
    <source>
        <dbReference type="SAM" id="Phobius"/>
    </source>
</evidence>
<accession>A0ABW5XTW6</accession>
<dbReference type="RefSeq" id="WP_377129388.1">
    <property type="nucleotide sequence ID" value="NZ_JBHUON010000020.1"/>
</dbReference>
<comment type="caution">
    <text evidence="2">The sequence shown here is derived from an EMBL/GenBank/DDBJ whole genome shotgun (WGS) entry which is preliminary data.</text>
</comment>
<evidence type="ECO:0000313" key="3">
    <source>
        <dbReference type="Proteomes" id="UP001597601"/>
    </source>
</evidence>
<keyword evidence="1" id="KW-1133">Transmembrane helix</keyword>
<evidence type="ECO:0000313" key="2">
    <source>
        <dbReference type="EMBL" id="MFD2866072.1"/>
    </source>
</evidence>
<evidence type="ECO:0008006" key="4">
    <source>
        <dbReference type="Google" id="ProtNLM"/>
    </source>
</evidence>
<dbReference type="Proteomes" id="UP001597601">
    <property type="component" value="Unassembled WGS sequence"/>
</dbReference>
<protein>
    <recommendedName>
        <fullName evidence="4">PH (Pleckstrin Homology) domain-containing protein</fullName>
    </recommendedName>
</protein>
<feature type="transmembrane region" description="Helical" evidence="1">
    <location>
        <begin position="193"/>
        <end position="214"/>
    </location>
</feature>
<organism evidence="2 3">
    <name type="scientific">Mucilaginibacter antarcticus</name>
    <dbReference type="NCBI Taxonomy" id="1855725"/>
    <lineage>
        <taxon>Bacteria</taxon>
        <taxon>Pseudomonadati</taxon>
        <taxon>Bacteroidota</taxon>
        <taxon>Sphingobacteriia</taxon>
        <taxon>Sphingobacteriales</taxon>
        <taxon>Sphingobacteriaceae</taxon>
        <taxon>Mucilaginibacter</taxon>
    </lineage>
</organism>
<reference evidence="3" key="1">
    <citation type="journal article" date="2019" name="Int. J. Syst. Evol. Microbiol.">
        <title>The Global Catalogue of Microorganisms (GCM) 10K type strain sequencing project: providing services to taxonomists for standard genome sequencing and annotation.</title>
        <authorList>
            <consortium name="The Broad Institute Genomics Platform"/>
            <consortium name="The Broad Institute Genome Sequencing Center for Infectious Disease"/>
            <person name="Wu L."/>
            <person name="Ma J."/>
        </authorList>
    </citation>
    <scope>NUCLEOTIDE SEQUENCE [LARGE SCALE GENOMIC DNA]</scope>
    <source>
        <strain evidence="3">KCTC 52232</strain>
    </source>
</reference>
<proteinExistence type="predicted"/>
<dbReference type="EMBL" id="JBHUON010000020">
    <property type="protein sequence ID" value="MFD2866072.1"/>
    <property type="molecule type" value="Genomic_DNA"/>
</dbReference>
<name>A0ABW5XTW6_9SPHI</name>
<keyword evidence="1" id="KW-0472">Membrane</keyword>